<dbReference type="SUPFAM" id="SSF48403">
    <property type="entry name" value="Ankyrin repeat"/>
    <property type="match status" value="1"/>
</dbReference>
<evidence type="ECO:0000256" key="1">
    <source>
        <dbReference type="ARBA" id="ARBA00022737"/>
    </source>
</evidence>
<dbReference type="InterPro" id="IPR002110">
    <property type="entry name" value="Ankyrin_rpt"/>
</dbReference>
<dbReference type="Gene3D" id="1.25.40.20">
    <property type="entry name" value="Ankyrin repeat-containing domain"/>
    <property type="match status" value="1"/>
</dbReference>
<reference evidence="4" key="1">
    <citation type="submission" date="2023-02" db="EMBL/GenBank/DDBJ databases">
        <title>Proposal of a novel subspecies: Alicyclobacillus hesperidum subspecies aegle.</title>
        <authorList>
            <person name="Goto K."/>
            <person name="Fujii T."/>
            <person name="Yasui K."/>
            <person name="Mochida K."/>
            <person name="Kato-Tanaka Y."/>
            <person name="Morohoshi S."/>
            <person name="An S.Y."/>
            <person name="Kasai H."/>
            <person name="Yokota A."/>
        </authorList>
    </citation>
    <scope>NUCLEOTIDE SEQUENCE</scope>
    <source>
        <strain evidence="4">DSM 12766</strain>
    </source>
</reference>
<accession>A0AA37TXA9</accession>
<keyword evidence="1" id="KW-0677">Repeat</keyword>
<dbReference type="PANTHER" id="PTHR24189:SF72">
    <property type="entry name" value="ANKYRIN REPEAT-CONTAINING DOMAIN-CONTAINING PROTEIN"/>
    <property type="match status" value="1"/>
</dbReference>
<gene>
    <name evidence="4" type="ORF">Heshes_11100</name>
</gene>
<keyword evidence="2 3" id="KW-0040">ANK repeat</keyword>
<proteinExistence type="predicted"/>
<dbReference type="PROSITE" id="PS50088">
    <property type="entry name" value="ANK_REPEAT"/>
    <property type="match status" value="1"/>
</dbReference>
<sequence>MHKELGAKIMESIPHDNPLVVSFVRAVHSGDLETLQSLLDTYPAFATKRVVDKKGGSRTALHVVTDWPGYFPNGPVVVKMLIEAGADPNAPIIGSWHSETPLHWAASSDDVDVAAALIDGGADIEILGGSIAGGTPLDNAVGYGCWHVARLLVARGARVDSLWHAAALGMMSRVEELMASNPSPTSDEINEAFWQACHGGQRRVAEYLFSQGADINVIPDYTSLRSLDAAGAIDTRRDIMVTWLKSKGAKSSKG</sequence>
<dbReference type="SMART" id="SM00248">
    <property type="entry name" value="ANK"/>
    <property type="match status" value="4"/>
</dbReference>
<feature type="repeat" description="ANK" evidence="3">
    <location>
        <begin position="97"/>
        <end position="129"/>
    </location>
</feature>
<evidence type="ECO:0000256" key="3">
    <source>
        <dbReference type="PROSITE-ProRule" id="PRU00023"/>
    </source>
</evidence>
<dbReference type="PANTHER" id="PTHR24189">
    <property type="entry name" value="MYOTROPHIN"/>
    <property type="match status" value="1"/>
</dbReference>
<dbReference type="Pfam" id="PF12796">
    <property type="entry name" value="Ank_2"/>
    <property type="match status" value="1"/>
</dbReference>
<comment type="caution">
    <text evidence="4">The sequence shown here is derived from an EMBL/GenBank/DDBJ whole genome shotgun (WGS) entry which is preliminary data.</text>
</comment>
<evidence type="ECO:0000313" key="5">
    <source>
        <dbReference type="Proteomes" id="UP001157137"/>
    </source>
</evidence>
<dbReference type="InterPro" id="IPR036770">
    <property type="entry name" value="Ankyrin_rpt-contain_sf"/>
</dbReference>
<dbReference type="Proteomes" id="UP001157137">
    <property type="component" value="Unassembled WGS sequence"/>
</dbReference>
<evidence type="ECO:0008006" key="6">
    <source>
        <dbReference type="Google" id="ProtNLM"/>
    </source>
</evidence>
<organism evidence="4 5">
    <name type="scientific">Alicyclobacillus hesperidum</name>
    <dbReference type="NCBI Taxonomy" id="89784"/>
    <lineage>
        <taxon>Bacteria</taxon>
        <taxon>Bacillati</taxon>
        <taxon>Bacillota</taxon>
        <taxon>Bacilli</taxon>
        <taxon>Bacillales</taxon>
        <taxon>Alicyclobacillaceae</taxon>
        <taxon>Alicyclobacillus</taxon>
    </lineage>
</organism>
<dbReference type="PROSITE" id="PS50297">
    <property type="entry name" value="ANK_REP_REGION"/>
    <property type="match status" value="1"/>
</dbReference>
<dbReference type="EMBL" id="BSRA01000005">
    <property type="protein sequence ID" value="GLV13426.1"/>
    <property type="molecule type" value="Genomic_DNA"/>
</dbReference>
<dbReference type="InterPro" id="IPR050745">
    <property type="entry name" value="Multifunctional_regulatory"/>
</dbReference>
<evidence type="ECO:0000256" key="2">
    <source>
        <dbReference type="ARBA" id="ARBA00023043"/>
    </source>
</evidence>
<name>A0AA37TXA9_9BACL</name>
<evidence type="ECO:0000313" key="4">
    <source>
        <dbReference type="EMBL" id="GLV13426.1"/>
    </source>
</evidence>
<protein>
    <recommendedName>
        <fullName evidence="6">Ankyrin repeat-containing protein</fullName>
    </recommendedName>
</protein>
<dbReference type="PRINTS" id="PR01415">
    <property type="entry name" value="ANKYRIN"/>
</dbReference>
<dbReference type="AlphaFoldDB" id="A0AA37TXA9"/>